<feature type="active site" description="Proton donor" evidence="10 12">
    <location>
        <position position="177"/>
    </location>
</feature>
<evidence type="ECO:0000256" key="1">
    <source>
        <dbReference type="ARBA" id="ARBA00001782"/>
    </source>
</evidence>
<accession>A0A4Y6PZX9</accession>
<evidence type="ECO:0000256" key="6">
    <source>
        <dbReference type="ARBA" id="ARBA00009541"/>
    </source>
</evidence>
<comment type="cofactor">
    <cofactor evidence="10 13">
        <name>a divalent metal cation</name>
        <dbReference type="ChEBI" id="CHEBI:60240"/>
    </cofactor>
    <text evidence="10 13">Binds 1 divalent metal cation per subunit.</text>
</comment>
<keyword evidence="16" id="KW-1185">Reference proteome</keyword>
<feature type="binding site" evidence="10 14">
    <location>
        <begin position="143"/>
        <end position="146"/>
    </location>
    <ligand>
        <name>substrate</name>
    </ligand>
</feature>
<dbReference type="InterPro" id="IPR026019">
    <property type="entry name" value="Ribul_P_3_epim"/>
</dbReference>
<evidence type="ECO:0000256" key="9">
    <source>
        <dbReference type="ARBA" id="ARBA00023235"/>
    </source>
</evidence>
<proteinExistence type="inferred from homology"/>
<keyword evidence="10 11" id="KW-0119">Carbohydrate metabolism</keyword>
<evidence type="ECO:0000256" key="12">
    <source>
        <dbReference type="PIRSR" id="PIRSR001461-1"/>
    </source>
</evidence>
<evidence type="ECO:0000256" key="11">
    <source>
        <dbReference type="PIRNR" id="PIRNR001461"/>
    </source>
</evidence>
<comment type="similarity">
    <text evidence="6 10 11">Belongs to the ribulose-phosphate 3-epimerase family.</text>
</comment>
<feature type="binding site" evidence="10">
    <location>
        <begin position="177"/>
        <end position="179"/>
    </location>
    <ligand>
        <name>substrate</name>
    </ligand>
</feature>
<comment type="pathway">
    <text evidence="10">Carbohydrate degradation.</text>
</comment>
<dbReference type="Proteomes" id="UP000315995">
    <property type="component" value="Chromosome"/>
</dbReference>
<dbReference type="FunFam" id="3.20.20.70:FF:000004">
    <property type="entry name" value="Ribulose-phosphate 3-epimerase"/>
    <property type="match status" value="1"/>
</dbReference>
<dbReference type="PANTHER" id="PTHR11749">
    <property type="entry name" value="RIBULOSE-5-PHOSPHATE-3-EPIMERASE"/>
    <property type="match status" value="1"/>
</dbReference>
<evidence type="ECO:0000313" key="16">
    <source>
        <dbReference type="Proteomes" id="UP000315995"/>
    </source>
</evidence>
<dbReference type="GO" id="GO:0046872">
    <property type="term" value="F:metal ion binding"/>
    <property type="evidence" value="ECO:0007669"/>
    <property type="project" value="UniProtKB-UniRule"/>
</dbReference>
<dbReference type="InterPro" id="IPR013785">
    <property type="entry name" value="Aldolase_TIM"/>
</dbReference>
<dbReference type="InterPro" id="IPR000056">
    <property type="entry name" value="Ribul_P_3_epim-like"/>
</dbReference>
<reference evidence="15 16" key="1">
    <citation type="submission" date="2019-06" db="EMBL/GenBank/DDBJ databases">
        <title>Persicimonas caeni gen. nov., sp. nov., a predatory bacterium isolated from solar saltern.</title>
        <authorList>
            <person name="Wang S."/>
        </authorList>
    </citation>
    <scope>NUCLEOTIDE SEQUENCE [LARGE SCALE GENOMIC DNA]</scope>
    <source>
        <strain evidence="15 16">YN101</strain>
    </source>
</reference>
<dbReference type="GO" id="GO:0004750">
    <property type="term" value="F:D-ribulose-phosphate 3-epimerase activity"/>
    <property type="evidence" value="ECO:0007669"/>
    <property type="project" value="UniProtKB-UniRule"/>
</dbReference>
<feature type="active site" description="Proton acceptor" evidence="10 12">
    <location>
        <position position="35"/>
    </location>
</feature>
<dbReference type="OrthoDB" id="1645589at2"/>
<evidence type="ECO:0000313" key="15">
    <source>
        <dbReference type="EMBL" id="QDG53739.1"/>
    </source>
</evidence>
<evidence type="ECO:0000256" key="13">
    <source>
        <dbReference type="PIRSR" id="PIRSR001461-2"/>
    </source>
</evidence>
<dbReference type="EC" id="5.1.3.1" evidence="7 10"/>
<evidence type="ECO:0000256" key="14">
    <source>
        <dbReference type="PIRSR" id="PIRSR001461-3"/>
    </source>
</evidence>
<keyword evidence="8 10" id="KW-0479">Metal-binding</keyword>
<dbReference type="Gene3D" id="3.20.20.70">
    <property type="entry name" value="Aldolase class I"/>
    <property type="match status" value="1"/>
</dbReference>
<feature type="binding site" evidence="10 14">
    <location>
        <position position="8"/>
    </location>
    <ligand>
        <name>substrate</name>
    </ligand>
</feature>
<keyword evidence="13" id="KW-0464">Manganese</keyword>
<dbReference type="NCBIfam" id="NF004076">
    <property type="entry name" value="PRK05581.1-4"/>
    <property type="match status" value="1"/>
</dbReference>
<organism evidence="15 16">
    <name type="scientific">Persicimonas caeni</name>
    <dbReference type="NCBI Taxonomy" id="2292766"/>
    <lineage>
        <taxon>Bacteria</taxon>
        <taxon>Deltaproteobacteria</taxon>
        <taxon>Bradymonadales</taxon>
        <taxon>Bradymonadaceae</taxon>
        <taxon>Persicimonas</taxon>
    </lineage>
</organism>
<keyword evidence="13" id="KW-0862">Zinc</keyword>
<dbReference type="GO" id="GO:0019323">
    <property type="term" value="P:pentose catabolic process"/>
    <property type="evidence" value="ECO:0007669"/>
    <property type="project" value="UniProtKB-UniRule"/>
</dbReference>
<comment type="cofactor">
    <cofactor evidence="5">
        <name>Fe(2+)</name>
        <dbReference type="ChEBI" id="CHEBI:29033"/>
    </cofactor>
</comment>
<sequence>MKPLIAPSILSSNFTRLAEECQAVLDAGADWLHVDVMDGHFVPNITIGLPVVKALRGEFPDAVLDVHVMISDPDFYAAKFVEAGADYLSFHPEATAHTHGVIQQIHEAGGKASLAINPGTPLDVVEYVVEDLDMVLIMSVNPGFGGQSFIPQSLRKLRDLQELLERHGRTDMRVQVDGGVKVDNIAEIYEAGANVLVSGSGIFKSESYADTIAEMKRRVGA</sequence>
<comment type="cofactor">
    <cofactor evidence="3">
        <name>Co(2+)</name>
        <dbReference type="ChEBI" id="CHEBI:48828"/>
    </cofactor>
</comment>
<dbReference type="GO" id="GO:0005737">
    <property type="term" value="C:cytoplasm"/>
    <property type="evidence" value="ECO:0007669"/>
    <property type="project" value="UniProtKB-ARBA"/>
</dbReference>
<dbReference type="PROSITE" id="PS01085">
    <property type="entry name" value="RIBUL_P_3_EPIMER_1"/>
    <property type="match status" value="1"/>
</dbReference>
<feature type="binding site" evidence="10 14">
    <location>
        <begin position="199"/>
        <end position="200"/>
    </location>
    <ligand>
        <name>substrate</name>
    </ligand>
</feature>
<gene>
    <name evidence="10 15" type="primary">rpe</name>
    <name evidence="15" type="ORF">FIV42_24240</name>
</gene>
<comment type="cofactor">
    <cofactor evidence="2">
        <name>Mn(2+)</name>
        <dbReference type="ChEBI" id="CHEBI:29035"/>
    </cofactor>
</comment>
<evidence type="ECO:0000256" key="10">
    <source>
        <dbReference type="HAMAP-Rule" id="MF_02227"/>
    </source>
</evidence>
<dbReference type="AlphaFoldDB" id="A0A4Y6PZX9"/>
<dbReference type="PIRSF" id="PIRSF001461">
    <property type="entry name" value="RPE"/>
    <property type="match status" value="1"/>
</dbReference>
<comment type="function">
    <text evidence="10">Catalyzes the reversible epimerization of D-ribulose 5-phosphate to D-xylulose 5-phosphate.</text>
</comment>
<dbReference type="PROSITE" id="PS01086">
    <property type="entry name" value="RIBUL_P_3_EPIMER_2"/>
    <property type="match status" value="1"/>
</dbReference>
<dbReference type="SUPFAM" id="SSF51366">
    <property type="entry name" value="Ribulose-phoshate binding barrel"/>
    <property type="match status" value="1"/>
</dbReference>
<evidence type="ECO:0000256" key="8">
    <source>
        <dbReference type="ARBA" id="ARBA00022723"/>
    </source>
</evidence>
<feature type="binding site" evidence="10 13">
    <location>
        <position position="67"/>
    </location>
    <ligand>
        <name>a divalent metal cation</name>
        <dbReference type="ChEBI" id="CHEBI:60240"/>
    </ligand>
</feature>
<evidence type="ECO:0000256" key="4">
    <source>
        <dbReference type="ARBA" id="ARBA00001947"/>
    </source>
</evidence>
<evidence type="ECO:0000256" key="3">
    <source>
        <dbReference type="ARBA" id="ARBA00001941"/>
    </source>
</evidence>
<protein>
    <recommendedName>
        <fullName evidence="7 10">Ribulose-phosphate 3-epimerase</fullName>
        <ecNumber evidence="7 10">5.1.3.1</ecNumber>
    </recommendedName>
</protein>
<dbReference type="HAMAP" id="MF_02227">
    <property type="entry name" value="RPE"/>
    <property type="match status" value="1"/>
</dbReference>
<dbReference type="RefSeq" id="WP_141200193.1">
    <property type="nucleotide sequence ID" value="NZ_CP041186.1"/>
</dbReference>
<dbReference type="CDD" id="cd00429">
    <property type="entry name" value="RPE"/>
    <property type="match status" value="1"/>
</dbReference>
<name>A0A4Y6PZX9_PERCE</name>
<dbReference type="InterPro" id="IPR011060">
    <property type="entry name" value="RibuloseP-bd_barrel"/>
</dbReference>
<dbReference type="GO" id="GO:0006098">
    <property type="term" value="P:pentose-phosphate shunt"/>
    <property type="evidence" value="ECO:0007669"/>
    <property type="project" value="UniProtKB-UniRule"/>
</dbReference>
<accession>A0A5B8YAS4</accession>
<evidence type="ECO:0000256" key="2">
    <source>
        <dbReference type="ARBA" id="ARBA00001936"/>
    </source>
</evidence>
<feature type="binding site" evidence="10 13">
    <location>
        <position position="177"/>
    </location>
    <ligand>
        <name>a divalent metal cation</name>
        <dbReference type="ChEBI" id="CHEBI:60240"/>
    </ligand>
</feature>
<keyword evidence="13" id="KW-0170">Cobalt</keyword>
<keyword evidence="9 10" id="KW-0413">Isomerase</keyword>
<feature type="binding site" evidence="10 13">
    <location>
        <position position="35"/>
    </location>
    <ligand>
        <name>a divalent metal cation</name>
        <dbReference type="ChEBI" id="CHEBI:60240"/>
    </ligand>
</feature>
<feature type="binding site" evidence="14">
    <location>
        <position position="179"/>
    </location>
    <ligand>
        <name>substrate</name>
    </ligand>
</feature>
<comment type="cofactor">
    <cofactor evidence="4">
        <name>Zn(2+)</name>
        <dbReference type="ChEBI" id="CHEBI:29105"/>
    </cofactor>
</comment>
<evidence type="ECO:0000256" key="5">
    <source>
        <dbReference type="ARBA" id="ARBA00001954"/>
    </source>
</evidence>
<dbReference type="EMBL" id="CP041186">
    <property type="protein sequence ID" value="QDG53739.1"/>
    <property type="molecule type" value="Genomic_DNA"/>
</dbReference>
<feature type="binding site" evidence="10 13">
    <location>
        <position position="33"/>
    </location>
    <ligand>
        <name>a divalent metal cation</name>
        <dbReference type="ChEBI" id="CHEBI:60240"/>
    </ligand>
</feature>
<dbReference type="NCBIfam" id="TIGR01163">
    <property type="entry name" value="rpe"/>
    <property type="match status" value="1"/>
</dbReference>
<dbReference type="Pfam" id="PF00834">
    <property type="entry name" value="Ribul_P_3_epim"/>
    <property type="match status" value="1"/>
</dbReference>
<comment type="catalytic activity">
    <reaction evidence="1 10 11">
        <text>D-ribulose 5-phosphate = D-xylulose 5-phosphate</text>
        <dbReference type="Rhea" id="RHEA:13677"/>
        <dbReference type="ChEBI" id="CHEBI:57737"/>
        <dbReference type="ChEBI" id="CHEBI:58121"/>
        <dbReference type="EC" id="5.1.3.1"/>
    </reaction>
</comment>
<feature type="binding site" evidence="10 14">
    <location>
        <position position="67"/>
    </location>
    <ligand>
        <name>substrate</name>
    </ligand>
</feature>
<evidence type="ECO:0000256" key="7">
    <source>
        <dbReference type="ARBA" id="ARBA00013188"/>
    </source>
</evidence>